<dbReference type="Gene3D" id="3.10.290.30">
    <property type="entry name" value="MM3350-like"/>
    <property type="match status" value="1"/>
</dbReference>
<evidence type="ECO:0000256" key="1">
    <source>
        <dbReference type="SAM" id="MobiDB-lite"/>
    </source>
</evidence>
<feature type="compositionally biased region" description="Low complexity" evidence="1">
    <location>
        <begin position="11"/>
        <end position="24"/>
    </location>
</feature>
<protein>
    <submittedName>
        <fullName evidence="3">Plasmid pRiA4b ORF-3 family protein</fullName>
    </submittedName>
</protein>
<evidence type="ECO:0000313" key="3">
    <source>
        <dbReference type="EMBL" id="MCD5309555.1"/>
    </source>
</evidence>
<feature type="region of interest" description="Disordered" evidence="1">
    <location>
        <begin position="1"/>
        <end position="24"/>
    </location>
</feature>
<dbReference type="InterPro" id="IPR024047">
    <property type="entry name" value="MM3350-like_sf"/>
</dbReference>
<proteinExistence type="predicted"/>
<dbReference type="PANTHER" id="PTHR41878">
    <property type="entry name" value="LEXA REPRESSOR-RELATED"/>
    <property type="match status" value="1"/>
</dbReference>
<evidence type="ECO:0000259" key="2">
    <source>
        <dbReference type="Pfam" id="PF07929"/>
    </source>
</evidence>
<dbReference type="SUPFAM" id="SSF159941">
    <property type="entry name" value="MM3350-like"/>
    <property type="match status" value="1"/>
</dbReference>
<reference evidence="3" key="1">
    <citation type="submission" date="2021-11" db="EMBL/GenBank/DDBJ databases">
        <title>Streptomyces corallinus and Kineosporia corallina sp. nov., two new coral-derived marine actinobacteria.</title>
        <authorList>
            <person name="Buangrab K."/>
            <person name="Sutthacheep M."/>
            <person name="Yeemin T."/>
            <person name="Harunari E."/>
            <person name="Igarashi Y."/>
            <person name="Sripreechasak P."/>
            <person name="Kanchanasin P."/>
            <person name="Tanasupawat S."/>
            <person name="Phongsopitanun W."/>
        </authorList>
    </citation>
    <scope>NUCLEOTIDE SEQUENCE</scope>
    <source>
        <strain evidence="3">JCM 31032</strain>
    </source>
</reference>
<gene>
    <name evidence="3" type="ORF">LR394_01480</name>
</gene>
<keyword evidence="4" id="KW-1185">Reference proteome</keyword>
<dbReference type="PANTHER" id="PTHR41878:SF1">
    <property type="entry name" value="TNPR PROTEIN"/>
    <property type="match status" value="1"/>
</dbReference>
<dbReference type="EMBL" id="JAJOMB010000001">
    <property type="protein sequence ID" value="MCD5309555.1"/>
    <property type="molecule type" value="Genomic_DNA"/>
</dbReference>
<dbReference type="Proteomes" id="UP001138997">
    <property type="component" value="Unassembled WGS sequence"/>
</dbReference>
<dbReference type="AlphaFoldDB" id="A0A9X1N9B4"/>
<dbReference type="RefSeq" id="WP_231438479.1">
    <property type="nucleotide sequence ID" value="NZ_JAJOMB010000001.1"/>
</dbReference>
<comment type="caution">
    <text evidence="3">The sequence shown here is derived from an EMBL/GenBank/DDBJ whole genome shotgun (WGS) entry which is preliminary data.</text>
</comment>
<dbReference type="InterPro" id="IPR012912">
    <property type="entry name" value="Plasmid_pRiA4b_Orf3-like"/>
</dbReference>
<name>A0A9X1N9B4_9ACTN</name>
<evidence type="ECO:0000313" key="4">
    <source>
        <dbReference type="Proteomes" id="UP001138997"/>
    </source>
</evidence>
<dbReference type="Pfam" id="PF07929">
    <property type="entry name" value="PRiA4_ORF3"/>
    <property type="match status" value="1"/>
</dbReference>
<feature type="domain" description="Plasmid pRiA4b Orf3-like" evidence="2">
    <location>
        <begin position="311"/>
        <end position="427"/>
    </location>
</feature>
<accession>A0A9X1N9B4</accession>
<organism evidence="3 4">
    <name type="scientific">Kineosporia babensis</name>
    <dbReference type="NCBI Taxonomy" id="499548"/>
    <lineage>
        <taxon>Bacteria</taxon>
        <taxon>Bacillati</taxon>
        <taxon>Actinomycetota</taxon>
        <taxon>Actinomycetes</taxon>
        <taxon>Kineosporiales</taxon>
        <taxon>Kineosporiaceae</taxon>
        <taxon>Kineosporia</taxon>
    </lineage>
</organism>
<sequence>MAKGKRRSPNRTATRATTAAPAAEAELISLPEPRQLSDEAHLQVPPEQLSEMRDITQGVLEDLAAVRTRMDADLTLASVFRVFSELDGDELDELDIMAVTSIMAQQMVDLCLRAPSSTGLGLLMLLAEQGTVTSRIAAQAAADQLLADGVEPPRWAATELKVVRAWRVGDGYGEAVGVLFAYGHREHAVTVMFDRDLEGSIVDVLLAADSTASVLRAAAQEQLVERPDQTFEDLDDRRALGMLREALAGEPLPFNEESAERVSTLLYLVHARAQQMAVQLEEPEVALFDDKLLTRLWEMLEFGENPLAKGIYQLKVTIDGSEPAIWRRVEVPGTMDLDSLHVVIQAAFSGDDAEAFSYRYGPQPQEIMGSLLQVTQIASVLDAAQPRITCVYGAEGERLLDIVLEKTVPGQGDVPYPRYLDGQNTSPEGVAPDAAAINRQLESFHD</sequence>